<keyword evidence="6 8" id="KW-0456">Lyase</keyword>
<dbReference type="Proteomes" id="UP001501436">
    <property type="component" value="Unassembled WGS sequence"/>
</dbReference>
<comment type="pathway">
    <text evidence="1 8">Purine metabolism; 7-cyano-7-deazaguanine biosynthesis.</text>
</comment>
<keyword evidence="10" id="KW-1185">Reference proteome</keyword>
<evidence type="ECO:0000256" key="8">
    <source>
        <dbReference type="PIRNR" id="PIRNR006113"/>
    </source>
</evidence>
<dbReference type="Pfam" id="PF01242">
    <property type="entry name" value="PTPS"/>
    <property type="match status" value="1"/>
</dbReference>
<comment type="similarity">
    <text evidence="2 8">Belongs to the PTPS family. QueD subfamily.</text>
</comment>
<keyword evidence="4 8" id="KW-0479">Metal-binding</keyword>
<dbReference type="PIRSF" id="PIRSF006113">
    <property type="entry name" value="PTP_synth"/>
    <property type="match status" value="1"/>
</dbReference>
<reference evidence="10" key="1">
    <citation type="journal article" date="2019" name="Int. J. Syst. Evol. Microbiol.">
        <title>The Global Catalogue of Microorganisms (GCM) 10K type strain sequencing project: providing services to taxonomists for standard genome sequencing and annotation.</title>
        <authorList>
            <consortium name="The Broad Institute Genomics Platform"/>
            <consortium name="The Broad Institute Genome Sequencing Center for Infectious Disease"/>
            <person name="Wu L."/>
            <person name="Ma J."/>
        </authorList>
    </citation>
    <scope>NUCLEOTIDE SEQUENCE [LARGE SCALE GENOMIC DNA]</scope>
    <source>
        <strain evidence="10">JCM 18283</strain>
    </source>
</reference>
<comment type="caution">
    <text evidence="9">The sequence shown here is derived from an EMBL/GenBank/DDBJ whole genome shotgun (WGS) entry which is preliminary data.</text>
</comment>
<dbReference type="Gene3D" id="3.30.479.10">
    <property type="entry name" value="6-pyruvoyl tetrahydropterin synthase/QueD"/>
    <property type="match status" value="1"/>
</dbReference>
<comment type="cofactor">
    <cofactor evidence="8">
        <name>Zn(2+)</name>
        <dbReference type="ChEBI" id="CHEBI:29105"/>
    </cofactor>
    <text evidence="8">Binds 1 zinc ion per subunit.</text>
</comment>
<dbReference type="InterPro" id="IPR038418">
    <property type="entry name" value="6-PTP_synth/QueD_sf"/>
</dbReference>
<dbReference type="EMBL" id="BAABJI010000004">
    <property type="protein sequence ID" value="GAA4926398.1"/>
    <property type="molecule type" value="Genomic_DNA"/>
</dbReference>
<evidence type="ECO:0000256" key="2">
    <source>
        <dbReference type="ARBA" id="ARBA00008900"/>
    </source>
</evidence>
<organism evidence="9 10">
    <name type="scientific">Mucilaginibacter defluvii</name>
    <dbReference type="NCBI Taxonomy" id="1196019"/>
    <lineage>
        <taxon>Bacteria</taxon>
        <taxon>Pseudomonadati</taxon>
        <taxon>Bacteroidota</taxon>
        <taxon>Sphingobacteriia</taxon>
        <taxon>Sphingobacteriales</taxon>
        <taxon>Sphingobacteriaceae</taxon>
        <taxon>Mucilaginibacter</taxon>
    </lineage>
</organism>
<evidence type="ECO:0000313" key="9">
    <source>
        <dbReference type="EMBL" id="GAA4926398.1"/>
    </source>
</evidence>
<evidence type="ECO:0000256" key="7">
    <source>
        <dbReference type="ARBA" id="ARBA00048807"/>
    </source>
</evidence>
<evidence type="ECO:0000256" key="5">
    <source>
        <dbReference type="ARBA" id="ARBA00022833"/>
    </source>
</evidence>
<proteinExistence type="inferred from homology"/>
<evidence type="ECO:0000256" key="3">
    <source>
        <dbReference type="ARBA" id="ARBA00018141"/>
    </source>
</evidence>
<evidence type="ECO:0000256" key="6">
    <source>
        <dbReference type="ARBA" id="ARBA00023239"/>
    </source>
</evidence>
<dbReference type="InterPro" id="IPR007115">
    <property type="entry name" value="6-PTP_synth/QueD"/>
</dbReference>
<comment type="catalytic activity">
    <reaction evidence="7 8">
        <text>7,8-dihydroneopterin 3'-triphosphate + H2O = 6-carboxy-5,6,7,8-tetrahydropterin + triphosphate + acetaldehyde + 2 H(+)</text>
        <dbReference type="Rhea" id="RHEA:27966"/>
        <dbReference type="ChEBI" id="CHEBI:15343"/>
        <dbReference type="ChEBI" id="CHEBI:15377"/>
        <dbReference type="ChEBI" id="CHEBI:15378"/>
        <dbReference type="ChEBI" id="CHEBI:18036"/>
        <dbReference type="ChEBI" id="CHEBI:58462"/>
        <dbReference type="ChEBI" id="CHEBI:61032"/>
        <dbReference type="EC" id="4.1.2.50"/>
    </reaction>
</comment>
<evidence type="ECO:0000256" key="4">
    <source>
        <dbReference type="ARBA" id="ARBA00022723"/>
    </source>
</evidence>
<evidence type="ECO:0000256" key="1">
    <source>
        <dbReference type="ARBA" id="ARBA00005061"/>
    </source>
</evidence>
<keyword evidence="8" id="KW-0671">Queuosine biosynthesis</keyword>
<dbReference type="SUPFAM" id="SSF55620">
    <property type="entry name" value="Tetrahydrobiopterin biosynthesis enzymes-like"/>
    <property type="match status" value="1"/>
</dbReference>
<protein>
    <recommendedName>
        <fullName evidence="3 8">6-carboxy-5,6,7,8-tetrahydropterin synthase</fullName>
        <ecNumber evidence="8">4.-.-.-</ecNumber>
    </recommendedName>
</protein>
<keyword evidence="5 8" id="KW-0862">Zinc</keyword>
<name>A0ABP9G2P2_9SPHI</name>
<dbReference type="PANTHER" id="PTHR12589:SF7">
    <property type="entry name" value="6-PYRUVOYL TETRAHYDROBIOPTERIN SYNTHASE"/>
    <property type="match status" value="1"/>
</dbReference>
<gene>
    <name evidence="9" type="ORF">GCM10023313_33570</name>
</gene>
<evidence type="ECO:0000313" key="10">
    <source>
        <dbReference type="Proteomes" id="UP001501436"/>
    </source>
</evidence>
<sequence>MYRDEWSEEKNAEVFGKCANPNWHGHNYNLFVTIKGQISYETGYLMDLKDLKAIIQEYIVEKLDHKNLNKDVDFMQGKMASTELLCIEIFNQLKSPIEANQGVYLHSVRLHETENNYAEYFGE</sequence>
<dbReference type="PANTHER" id="PTHR12589">
    <property type="entry name" value="PYRUVOYL TETRAHYDROBIOPTERIN SYNTHASE"/>
    <property type="match status" value="1"/>
</dbReference>
<accession>A0ABP9G2P2</accession>
<dbReference type="EC" id="4.-.-.-" evidence="8"/>